<feature type="region of interest" description="Disordered" evidence="1">
    <location>
        <begin position="89"/>
        <end position="173"/>
    </location>
</feature>
<sequence>MPYPYSDNLYSMVDDDSDELDDEPIDTNGLYQPEQHPHQGYGQGEASGTAAEDYLSPTDGYFLAASHNTESEWLSSTSANVPHVPSVLVTDPSLEQGSTAESKAREADQERILNTSSGEHAGLDDPFRAAADSTRNNHSGILSAYGHSSSASNSSRATHHQPSSGSSAYAPSTANTSFYTRTYAPTRRPAYHEGRPSFLLRDEAPPAYTPSPTTSPTSPTHSRNYSTFSAATTQIATAAGRMGRRDEESLGLLAGEPESMGGNPNGEHSDEGWTHVWREHLKRRLPYLNWRSGKMILLGVVLLLVATGFLVSFITGLKEGKEQDRLRDPPDRDPVLKEPTPTPQDPDSGQPNMSYPELDDALHWRAKHACKDAQVARASVSYDVSFSSERKFLFIQDVDSDRHPGGRDIQVQGDIIFRRTGSGTPGPSVVLEVVVNDDRINVAIEWDSNSQSMLVRAPRVFPWDDTSSSPCVAIKATIWVPADGVLDSLSVQAIHLGIRLMDNLSLKVAQRAWLHSVVGYITAASTGSDTRDEGIIGVGAPDSWNFESRFIEVKTTSAPIRGSWPLYDYLGLQSTAGTIRVCIEPKEADKEQPKPAILYVKSMSGDVEFREPIHAAQEAFGISERLTPDQQIGLDLKAEAVLPPRDYRVDVHTTSGDIRGAVAFSSAAQFKTTSGDISVELLPVLDESLSAWDSKKVFLGTGSTSGSTAVSVLDPLWVDSSAQGVGRYTLVQPTEGGEASVSGGGSAMLRCLYSTHSTTSANIRLHYPGTWEGEVSLASITGKLTASGKDLRVIKAGDDWPGINKNLVARKPGDLKNGGGQVTAKSTSGDVEFLVGEPDWYSS</sequence>
<feature type="region of interest" description="Disordered" evidence="1">
    <location>
        <begin position="200"/>
        <end position="225"/>
    </location>
</feature>
<keyword evidence="4" id="KW-1185">Reference proteome</keyword>
<protein>
    <submittedName>
        <fullName evidence="3">Uncharacterized protein</fullName>
    </submittedName>
</protein>
<proteinExistence type="predicted"/>
<evidence type="ECO:0000256" key="1">
    <source>
        <dbReference type="SAM" id="MobiDB-lite"/>
    </source>
</evidence>
<feature type="region of interest" description="Disordered" evidence="1">
    <location>
        <begin position="321"/>
        <end position="356"/>
    </location>
</feature>
<reference evidence="4" key="1">
    <citation type="journal article" date="2023" name="Mol. Phylogenet. Evol.">
        <title>Genome-scale phylogeny and comparative genomics of the fungal order Sordariales.</title>
        <authorList>
            <person name="Hensen N."/>
            <person name="Bonometti L."/>
            <person name="Westerberg I."/>
            <person name="Brannstrom I.O."/>
            <person name="Guillou S."/>
            <person name="Cros-Aarteil S."/>
            <person name="Calhoun S."/>
            <person name="Haridas S."/>
            <person name="Kuo A."/>
            <person name="Mondo S."/>
            <person name="Pangilinan J."/>
            <person name="Riley R."/>
            <person name="LaButti K."/>
            <person name="Andreopoulos B."/>
            <person name="Lipzen A."/>
            <person name="Chen C."/>
            <person name="Yan M."/>
            <person name="Daum C."/>
            <person name="Ng V."/>
            <person name="Clum A."/>
            <person name="Steindorff A."/>
            <person name="Ohm R.A."/>
            <person name="Martin F."/>
            <person name="Silar P."/>
            <person name="Natvig D.O."/>
            <person name="Lalanne C."/>
            <person name="Gautier V."/>
            <person name="Ament-Velasquez S.L."/>
            <person name="Kruys A."/>
            <person name="Hutchinson M.I."/>
            <person name="Powell A.J."/>
            <person name="Barry K."/>
            <person name="Miller A.N."/>
            <person name="Grigoriev I.V."/>
            <person name="Debuchy R."/>
            <person name="Gladieux P."/>
            <person name="Hiltunen Thoren M."/>
            <person name="Johannesson H."/>
        </authorList>
    </citation>
    <scope>NUCLEOTIDE SEQUENCE [LARGE SCALE GENOMIC DNA]</scope>
    <source>
        <strain evidence="4">CBS 340.73</strain>
    </source>
</reference>
<feature type="compositionally biased region" description="Basic and acidic residues" evidence="1">
    <location>
        <begin position="102"/>
        <end position="111"/>
    </location>
</feature>
<evidence type="ECO:0000313" key="3">
    <source>
        <dbReference type="EMBL" id="KAK3943582.1"/>
    </source>
</evidence>
<gene>
    <name evidence="3" type="ORF">QBC46DRAFT_338530</name>
</gene>
<dbReference type="EMBL" id="MU853765">
    <property type="protein sequence ID" value="KAK3943582.1"/>
    <property type="molecule type" value="Genomic_DNA"/>
</dbReference>
<feature type="compositionally biased region" description="Basic and acidic residues" evidence="1">
    <location>
        <begin position="321"/>
        <end position="336"/>
    </location>
</feature>
<organism evidence="3 4">
    <name type="scientific">Diplogelasinospora grovesii</name>
    <dbReference type="NCBI Taxonomy" id="303347"/>
    <lineage>
        <taxon>Eukaryota</taxon>
        <taxon>Fungi</taxon>
        <taxon>Dikarya</taxon>
        <taxon>Ascomycota</taxon>
        <taxon>Pezizomycotina</taxon>
        <taxon>Sordariomycetes</taxon>
        <taxon>Sordariomycetidae</taxon>
        <taxon>Sordariales</taxon>
        <taxon>Diplogelasinosporaceae</taxon>
        <taxon>Diplogelasinospora</taxon>
    </lineage>
</organism>
<comment type="caution">
    <text evidence="3">The sequence shown here is derived from an EMBL/GenBank/DDBJ whole genome shotgun (WGS) entry which is preliminary data.</text>
</comment>
<name>A0AAN6ND41_9PEZI</name>
<evidence type="ECO:0000256" key="2">
    <source>
        <dbReference type="SAM" id="Phobius"/>
    </source>
</evidence>
<accession>A0AAN6ND41</accession>
<dbReference type="Proteomes" id="UP001303473">
    <property type="component" value="Unassembled WGS sequence"/>
</dbReference>
<evidence type="ECO:0000313" key="4">
    <source>
        <dbReference type="Proteomes" id="UP001303473"/>
    </source>
</evidence>
<keyword evidence="2" id="KW-0472">Membrane</keyword>
<feature type="region of interest" description="Disordered" evidence="1">
    <location>
        <begin position="1"/>
        <end position="53"/>
    </location>
</feature>
<feature type="compositionally biased region" description="Low complexity" evidence="1">
    <location>
        <begin position="210"/>
        <end position="222"/>
    </location>
</feature>
<feature type="compositionally biased region" description="Acidic residues" evidence="1">
    <location>
        <begin position="13"/>
        <end position="25"/>
    </location>
</feature>
<feature type="compositionally biased region" description="Polar residues" evidence="1">
    <location>
        <begin position="161"/>
        <end position="173"/>
    </location>
</feature>
<keyword evidence="2" id="KW-1133">Transmembrane helix</keyword>
<dbReference type="AlphaFoldDB" id="A0AAN6ND41"/>
<feature type="compositionally biased region" description="Low complexity" evidence="1">
    <location>
        <begin position="143"/>
        <end position="156"/>
    </location>
</feature>
<keyword evidence="2" id="KW-0812">Transmembrane</keyword>
<feature type="transmembrane region" description="Helical" evidence="2">
    <location>
        <begin position="295"/>
        <end position="317"/>
    </location>
</feature>